<sequence length="407" mass="43328">MTRGTEESISALSKPVPEPRKVPFFTQTAAFEESWPVLRRRLGEVLDSGVYSGGPACAELEARMADFTGARHALAVSNGTDALVLLLRAAGIGPGDDVVVPAFTFASSATSVALAGGRPVFADIDPATYGIDARSLEAVLTPRTKAVMPVHLFSQPAAMGSVLDVAARHRLQVLEDSAEGVGMRWNGVHTGLIGEGGVLSFFPTKTLGALGDAGMVLTDDDELAERAAALRNHGRPRRAPGGARSLTECAQQGELVGFNAKMDDIQAAVLLTRLARLDADIRRRAELAARYTEQLADVAGLLRLPAVDSRGASVDPVWYVYVIEAPDRDGLIRHLSAHGIETETYYPRPLHNQPCFAGHGHRVGDFPHAEAAARHTVALPLYPELTQADVDHVCAVIRSFTTGGVHS</sequence>
<dbReference type="CDD" id="cd00616">
    <property type="entry name" value="AHBA_syn"/>
    <property type="match status" value="1"/>
</dbReference>
<keyword evidence="1 3" id="KW-0663">Pyridoxal phosphate</keyword>
<dbReference type="PIRSF" id="PIRSF000390">
    <property type="entry name" value="PLP_StrS"/>
    <property type="match status" value="1"/>
</dbReference>
<keyword evidence="5" id="KW-1185">Reference proteome</keyword>
<evidence type="ECO:0000256" key="1">
    <source>
        <dbReference type="ARBA" id="ARBA00022898"/>
    </source>
</evidence>
<dbReference type="Proteomes" id="UP001202244">
    <property type="component" value="Chromosome"/>
</dbReference>
<accession>A0ABY3XMY6</accession>
<dbReference type="InterPro" id="IPR015424">
    <property type="entry name" value="PyrdxlP-dep_Trfase"/>
</dbReference>
<dbReference type="SUPFAM" id="SSF53383">
    <property type="entry name" value="PLP-dependent transferases"/>
    <property type="match status" value="1"/>
</dbReference>
<dbReference type="PANTHER" id="PTHR30244">
    <property type="entry name" value="TRANSAMINASE"/>
    <property type="match status" value="1"/>
</dbReference>
<keyword evidence="4" id="KW-0808">Transferase</keyword>
<gene>
    <name evidence="4" type="ORF">MMF93_03965</name>
</gene>
<evidence type="ECO:0000313" key="4">
    <source>
        <dbReference type="EMBL" id="UNS95740.1"/>
    </source>
</evidence>
<dbReference type="InterPro" id="IPR015422">
    <property type="entry name" value="PyrdxlP-dep_Trfase_small"/>
</dbReference>
<dbReference type="RefSeq" id="WP_242749581.1">
    <property type="nucleotide sequence ID" value="NZ_CP093846.1"/>
</dbReference>
<reference evidence="4 5" key="1">
    <citation type="journal article" date="2023" name="Microbiol. Spectr.">
        <title>Synergy between Genome Mining, Metabolomics, and Bioinformatics Uncovers Antibacterial Chlorinated Carbazole Alkaloids and Their Biosynthetic Gene Cluster from Streptomyces tubbatahanensis sp. nov., a Novel Actinomycete Isolated from Sulu Sea, Philippines.</title>
        <authorList>
            <person name="Tenebro C.P."/>
            <person name="Trono D.J.V.L."/>
            <person name="Balida L.A.P."/>
            <person name="Bayog L.K.A."/>
            <person name="Bruna J.R."/>
            <person name="Sabido E.M."/>
            <person name="Caspe D.P.C."/>
            <person name="de Los Santos E.L.C."/>
            <person name="Saludes J.P."/>
            <person name="Dalisay D.S."/>
        </authorList>
    </citation>
    <scope>NUCLEOTIDE SEQUENCE [LARGE SCALE GENOMIC DNA]</scope>
    <source>
        <strain evidence="4 5">DSD3025</strain>
    </source>
</reference>
<dbReference type="GO" id="GO:0008483">
    <property type="term" value="F:transaminase activity"/>
    <property type="evidence" value="ECO:0007669"/>
    <property type="project" value="UniProtKB-KW"/>
</dbReference>
<proteinExistence type="inferred from homology"/>
<dbReference type="Gene3D" id="3.90.1150.10">
    <property type="entry name" value="Aspartate Aminotransferase, domain 1"/>
    <property type="match status" value="1"/>
</dbReference>
<evidence type="ECO:0000256" key="3">
    <source>
        <dbReference type="RuleBase" id="RU004508"/>
    </source>
</evidence>
<dbReference type="InterPro" id="IPR015421">
    <property type="entry name" value="PyrdxlP-dep_Trfase_major"/>
</dbReference>
<comment type="similarity">
    <text evidence="2 3">Belongs to the DegT/DnrJ/EryC1 family.</text>
</comment>
<dbReference type="InterPro" id="IPR000653">
    <property type="entry name" value="DegT/StrS_aminotransferase"/>
</dbReference>
<dbReference type="Pfam" id="PF01041">
    <property type="entry name" value="DegT_DnrJ_EryC1"/>
    <property type="match status" value="1"/>
</dbReference>
<dbReference type="EMBL" id="CP093846">
    <property type="protein sequence ID" value="UNS95740.1"/>
    <property type="molecule type" value="Genomic_DNA"/>
</dbReference>
<evidence type="ECO:0000256" key="2">
    <source>
        <dbReference type="ARBA" id="ARBA00037999"/>
    </source>
</evidence>
<protein>
    <submittedName>
        <fullName evidence="4">DegT/DnrJ/EryC1/StrS family aminotransferase</fullName>
    </submittedName>
</protein>
<keyword evidence="4" id="KW-0032">Aminotransferase</keyword>
<evidence type="ECO:0000313" key="5">
    <source>
        <dbReference type="Proteomes" id="UP001202244"/>
    </source>
</evidence>
<organism evidence="4 5">
    <name type="scientific">Streptomyces tubbatahanensis</name>
    <dbReference type="NCBI Taxonomy" id="2923272"/>
    <lineage>
        <taxon>Bacteria</taxon>
        <taxon>Bacillati</taxon>
        <taxon>Actinomycetota</taxon>
        <taxon>Actinomycetes</taxon>
        <taxon>Kitasatosporales</taxon>
        <taxon>Streptomycetaceae</taxon>
        <taxon>Streptomyces</taxon>
    </lineage>
</organism>
<name>A0ABY3XMY6_9ACTN</name>
<dbReference type="Gene3D" id="3.40.640.10">
    <property type="entry name" value="Type I PLP-dependent aspartate aminotransferase-like (Major domain)"/>
    <property type="match status" value="1"/>
</dbReference>
<dbReference type="PANTHER" id="PTHR30244:SF36">
    <property type="entry name" value="3-OXO-GLUCOSE-6-PHOSPHATE:GLUTAMATE AMINOTRANSFERASE"/>
    <property type="match status" value="1"/>
</dbReference>